<comment type="caution">
    <text evidence="3">The sequence shown here is derived from an EMBL/GenBank/DDBJ whole genome shotgun (WGS) entry which is preliminary data.</text>
</comment>
<protein>
    <submittedName>
        <fullName evidence="3">Uncharacterized protein</fullName>
    </submittedName>
</protein>
<dbReference type="AlphaFoldDB" id="A0AA39R666"/>
<evidence type="ECO:0000256" key="2">
    <source>
        <dbReference type="SAM" id="Phobius"/>
    </source>
</evidence>
<feature type="region of interest" description="Disordered" evidence="1">
    <location>
        <begin position="186"/>
        <end position="214"/>
    </location>
</feature>
<dbReference type="EMBL" id="JAFEKC020000005">
    <property type="protein sequence ID" value="KAK0514191.1"/>
    <property type="molecule type" value="Genomic_DNA"/>
</dbReference>
<evidence type="ECO:0000313" key="4">
    <source>
        <dbReference type="Proteomes" id="UP001166286"/>
    </source>
</evidence>
<organism evidence="3 4">
    <name type="scientific">Cladonia borealis</name>
    <dbReference type="NCBI Taxonomy" id="184061"/>
    <lineage>
        <taxon>Eukaryota</taxon>
        <taxon>Fungi</taxon>
        <taxon>Dikarya</taxon>
        <taxon>Ascomycota</taxon>
        <taxon>Pezizomycotina</taxon>
        <taxon>Lecanoromycetes</taxon>
        <taxon>OSLEUM clade</taxon>
        <taxon>Lecanoromycetidae</taxon>
        <taxon>Lecanorales</taxon>
        <taxon>Lecanorineae</taxon>
        <taxon>Cladoniaceae</taxon>
        <taxon>Cladonia</taxon>
    </lineage>
</organism>
<evidence type="ECO:0000313" key="3">
    <source>
        <dbReference type="EMBL" id="KAK0514191.1"/>
    </source>
</evidence>
<gene>
    <name evidence="3" type="ORF">JMJ35_002808</name>
</gene>
<keyword evidence="2" id="KW-0812">Transmembrane</keyword>
<evidence type="ECO:0000256" key="1">
    <source>
        <dbReference type="SAM" id="MobiDB-lite"/>
    </source>
</evidence>
<reference evidence="3" key="1">
    <citation type="submission" date="2023-03" db="EMBL/GenBank/DDBJ databases">
        <title>Complete genome of Cladonia borealis.</title>
        <authorList>
            <person name="Park H."/>
        </authorList>
    </citation>
    <scope>NUCLEOTIDE SEQUENCE</scope>
    <source>
        <strain evidence="3">ANT050790</strain>
    </source>
</reference>
<dbReference type="Proteomes" id="UP001166286">
    <property type="component" value="Unassembled WGS sequence"/>
</dbReference>
<name>A0AA39R666_9LECA</name>
<proteinExistence type="predicted"/>
<accession>A0AA39R666</accession>
<sequence length="297" mass="31629">MTSTVTIPLTTIFTPPPSCLGVITYDGVLFWQNGVSQTGDSNCYPASFHNIYNSYYSPGICPQSWTSASTYPHANKPLETAAFCCPSSYFVYSTTSEALVDFACASLIGTDLANVFSTSMLSPGPLPTSPSLETVTQTDIPPGSNTVWADLIQIRWQSTDTDVMNLMRESEKTAAVGSARLFTASPAATSSTVPSPTPSSQSNDTTPSSSRLSTGSKVGIGVSAALNAVLLVVVALVYFHRRRKSETKNSAADYATEAYKREPGTAIPVEMDVNNTVELETTPNRPAEMNVDLFGGL</sequence>
<feature type="compositionally biased region" description="Low complexity" evidence="1">
    <location>
        <begin position="186"/>
        <end position="210"/>
    </location>
</feature>
<feature type="transmembrane region" description="Helical" evidence="2">
    <location>
        <begin position="218"/>
        <end position="239"/>
    </location>
</feature>
<keyword evidence="4" id="KW-1185">Reference proteome</keyword>
<keyword evidence="2" id="KW-1133">Transmembrane helix</keyword>
<keyword evidence="2" id="KW-0472">Membrane</keyword>